<evidence type="ECO:0000256" key="2">
    <source>
        <dbReference type="ARBA" id="ARBA00022741"/>
    </source>
</evidence>
<accession>A0A1H3ULU4</accession>
<protein>
    <submittedName>
        <fullName evidence="6">Carbamoyl-phosphate synthase large subunit</fullName>
    </submittedName>
</protein>
<dbReference type="GO" id="GO:0005524">
    <property type="term" value="F:ATP binding"/>
    <property type="evidence" value="ECO:0007669"/>
    <property type="project" value="UniProtKB-UniRule"/>
</dbReference>
<dbReference type="InterPro" id="IPR003806">
    <property type="entry name" value="ATP-grasp_PylC-type"/>
</dbReference>
<sequence>MNILLSSVGRRVQLVDYFKEALNKVNGKVIAVDCDPTAPALYHADSHEIIPRIYHPDYFDTIKEICKRHEVSGVLSLIDPELTLLSAYQADFAKEQITLIMPSQDVIDICFDKYATYSFLLEHDLPAVPTYINGRKIEEALHHGSLQFPLIVKPRCGSASIGVHKVSTMKELKPFLDDGKSIVQPFMEASEYCVEAYVDLLTNDITDMFCKRKYNMRAGETDKSVSVNDGELTYLSEKLINALKPNGPVDVDLFKVNGRYLISEINPRFGGGYPYAHEMGHNFIEKIMTNLTGKQNPPYEKYTGKYTEGKSMVRYDKFVVL</sequence>
<dbReference type="InterPro" id="IPR048764">
    <property type="entry name" value="PylC_N"/>
</dbReference>
<evidence type="ECO:0000256" key="1">
    <source>
        <dbReference type="ARBA" id="ARBA00022598"/>
    </source>
</evidence>
<dbReference type="PANTHER" id="PTHR43585">
    <property type="entry name" value="FUMIPYRROLE BIOSYNTHESIS PROTEIN C"/>
    <property type="match status" value="1"/>
</dbReference>
<dbReference type="Pfam" id="PF21360">
    <property type="entry name" value="PylC-like_N"/>
    <property type="match status" value="1"/>
</dbReference>
<dbReference type="InterPro" id="IPR052032">
    <property type="entry name" value="ATP-dep_AA_Ligase"/>
</dbReference>
<dbReference type="PROSITE" id="PS50975">
    <property type="entry name" value="ATP_GRASP"/>
    <property type="match status" value="1"/>
</dbReference>
<evidence type="ECO:0000259" key="5">
    <source>
        <dbReference type="PROSITE" id="PS50975"/>
    </source>
</evidence>
<feature type="domain" description="ATP-grasp" evidence="5">
    <location>
        <begin position="117"/>
        <end position="292"/>
    </location>
</feature>
<keyword evidence="2 4" id="KW-0547">Nucleotide-binding</keyword>
<dbReference type="AlphaFoldDB" id="A0A1H3ULU4"/>
<dbReference type="Gene3D" id="3.40.50.20">
    <property type="match status" value="1"/>
</dbReference>
<dbReference type="SUPFAM" id="SSF56059">
    <property type="entry name" value="Glutathione synthetase ATP-binding domain-like"/>
    <property type="match status" value="1"/>
</dbReference>
<keyword evidence="1" id="KW-0436">Ligase</keyword>
<dbReference type="OrthoDB" id="9803907at2"/>
<evidence type="ECO:0000313" key="6">
    <source>
        <dbReference type="EMBL" id="SDZ63338.1"/>
    </source>
</evidence>
<name>A0A1H3ULU4_9BACI</name>
<dbReference type="EMBL" id="FNPI01000023">
    <property type="protein sequence ID" value="SDZ63338.1"/>
    <property type="molecule type" value="Genomic_DNA"/>
</dbReference>
<dbReference type="GO" id="GO:0046872">
    <property type="term" value="F:metal ion binding"/>
    <property type="evidence" value="ECO:0007669"/>
    <property type="project" value="InterPro"/>
</dbReference>
<dbReference type="InterPro" id="IPR013815">
    <property type="entry name" value="ATP_grasp_subdomain_1"/>
</dbReference>
<dbReference type="NCBIfam" id="NF009406">
    <property type="entry name" value="PRK12767.1-5"/>
    <property type="match status" value="1"/>
</dbReference>
<dbReference type="GO" id="GO:0016874">
    <property type="term" value="F:ligase activity"/>
    <property type="evidence" value="ECO:0007669"/>
    <property type="project" value="UniProtKB-KW"/>
</dbReference>
<evidence type="ECO:0000256" key="3">
    <source>
        <dbReference type="ARBA" id="ARBA00022840"/>
    </source>
</evidence>
<keyword evidence="3 4" id="KW-0067">ATP-binding</keyword>
<reference evidence="7" key="1">
    <citation type="submission" date="2016-10" db="EMBL/GenBank/DDBJ databases">
        <authorList>
            <person name="Varghese N."/>
            <person name="Submissions S."/>
        </authorList>
    </citation>
    <scope>NUCLEOTIDE SEQUENCE [LARGE SCALE GENOMIC DNA]</scope>
    <source>
        <strain evidence="7">SP</strain>
    </source>
</reference>
<evidence type="ECO:0000256" key="4">
    <source>
        <dbReference type="PROSITE-ProRule" id="PRU00409"/>
    </source>
</evidence>
<dbReference type="PANTHER" id="PTHR43585:SF2">
    <property type="entry name" value="ATP-GRASP ENZYME FSQD"/>
    <property type="match status" value="1"/>
</dbReference>
<dbReference type="Pfam" id="PF02655">
    <property type="entry name" value="ATP-grasp_3"/>
    <property type="match status" value="1"/>
</dbReference>
<dbReference type="Gene3D" id="3.30.1490.20">
    <property type="entry name" value="ATP-grasp fold, A domain"/>
    <property type="match status" value="1"/>
</dbReference>
<dbReference type="InterPro" id="IPR011761">
    <property type="entry name" value="ATP-grasp"/>
</dbReference>
<proteinExistence type="predicted"/>
<dbReference type="Proteomes" id="UP000198935">
    <property type="component" value="Unassembled WGS sequence"/>
</dbReference>
<organism evidence="6 7">
    <name type="scientific">Evansella caseinilytica</name>
    <dbReference type="NCBI Taxonomy" id="1503961"/>
    <lineage>
        <taxon>Bacteria</taxon>
        <taxon>Bacillati</taxon>
        <taxon>Bacillota</taxon>
        <taxon>Bacilli</taxon>
        <taxon>Bacillales</taxon>
        <taxon>Bacillaceae</taxon>
        <taxon>Evansella</taxon>
    </lineage>
</organism>
<evidence type="ECO:0000313" key="7">
    <source>
        <dbReference type="Proteomes" id="UP000198935"/>
    </source>
</evidence>
<dbReference type="STRING" id="1503961.SAMN05421736_12332"/>
<gene>
    <name evidence="6" type="ORF">SAMN05421736_12332</name>
</gene>
<keyword evidence="7" id="KW-1185">Reference proteome</keyword>
<dbReference type="Gene3D" id="3.30.470.20">
    <property type="entry name" value="ATP-grasp fold, B domain"/>
    <property type="match status" value="1"/>
</dbReference>